<dbReference type="GO" id="GO:0005524">
    <property type="term" value="F:ATP binding"/>
    <property type="evidence" value="ECO:0007669"/>
    <property type="project" value="InterPro"/>
</dbReference>
<dbReference type="InterPro" id="IPR027417">
    <property type="entry name" value="P-loop_NTPase"/>
</dbReference>
<keyword evidence="5" id="KW-1185">Reference proteome</keyword>
<evidence type="ECO:0000313" key="4">
    <source>
        <dbReference type="EMBL" id="OEJ96592.1"/>
    </source>
</evidence>
<dbReference type="RefSeq" id="WP_023589085.1">
    <property type="nucleotide sequence ID" value="NZ_ASHX02000001.1"/>
</dbReference>
<evidence type="ECO:0000256" key="1">
    <source>
        <dbReference type="ARBA" id="ARBA00011040"/>
    </source>
</evidence>
<dbReference type="InterPro" id="IPR008978">
    <property type="entry name" value="HSP20-like_chaperone"/>
</dbReference>
<dbReference type="eggNOG" id="COG0003">
    <property type="taxonomic scope" value="Bacteria"/>
</dbReference>
<evidence type="ECO:0000313" key="5">
    <source>
        <dbReference type="Proteomes" id="UP000095329"/>
    </source>
</evidence>
<dbReference type="Proteomes" id="UP000095329">
    <property type="component" value="Unassembled WGS sequence"/>
</dbReference>
<dbReference type="OrthoDB" id="9780677at2"/>
<evidence type="ECO:0008006" key="6">
    <source>
        <dbReference type="Google" id="ProtNLM"/>
    </source>
</evidence>
<dbReference type="AlphaFoldDB" id="A0A1D3DW91"/>
<evidence type="ECO:0000259" key="2">
    <source>
        <dbReference type="Pfam" id="PF02374"/>
    </source>
</evidence>
<proteinExistence type="inferred from homology"/>
<dbReference type="STRING" id="1306406.J116_021205"/>
<dbReference type="InterPro" id="IPR040612">
    <property type="entry name" value="ArsA_HSP20-like"/>
</dbReference>
<feature type="domain" description="ArsA HSP20-like" evidence="3">
    <location>
        <begin position="308"/>
        <end position="366"/>
    </location>
</feature>
<dbReference type="PANTHER" id="PTHR10803">
    <property type="entry name" value="ARSENICAL PUMP-DRIVING ATPASE ARSENITE-TRANSLOCATING ATPASE"/>
    <property type="match status" value="1"/>
</dbReference>
<accession>A0A1D3DW91</accession>
<dbReference type="InterPro" id="IPR016300">
    <property type="entry name" value="ATPase_ArsA/GET3"/>
</dbReference>
<dbReference type="PANTHER" id="PTHR10803:SF3">
    <property type="entry name" value="ATPASE GET3"/>
    <property type="match status" value="1"/>
</dbReference>
<protein>
    <recommendedName>
        <fullName evidence="6">Arsenic-transporting ATPase</fullName>
    </recommendedName>
</protein>
<evidence type="ECO:0000259" key="3">
    <source>
        <dbReference type="Pfam" id="PF17886"/>
    </source>
</evidence>
<comment type="similarity">
    <text evidence="1">Belongs to the arsA ATPase family.</text>
</comment>
<dbReference type="Gene3D" id="3.40.50.300">
    <property type="entry name" value="P-loop containing nucleotide triphosphate hydrolases"/>
    <property type="match status" value="1"/>
</dbReference>
<comment type="caution">
    <text evidence="4">The sequence shown here is derived from an EMBL/GenBank/DDBJ whole genome shotgun (WGS) entry which is preliminary data.</text>
</comment>
<sequence>MRTLLVAGPGGSGRTTIAAATALDAARAGRKVLLLTGDRAPATDGTTLTVHPLDPAAHFREELLALQAHAAPALDLLGAAPLDDDELTPLPGSASFAYLRALRDAARGDWDLLVVDLPPTPDAIALLALPEQLRRYLRRLLPPERQAARALRPMLAQLAGVPMPPDGLYQAAARKDAELAAVQDLLCAPTTSVRLVVEPGPAAADALRTARAGLALYGLALDPLVANRVLPATSPDPWLAALAAQQQTHLKELYEDTAPAVHEVPHLGRDPRTPDDLALLGAPAPAAAPAPAPPWPVEDLRDTDGVLLWRIPLPGAAKPALGLVRRGGELVLTVGPFRRVVPLPSALRRCAVAGAALRDGELRVRFAPDPGLWPRTP</sequence>
<dbReference type="Pfam" id="PF02374">
    <property type="entry name" value="ArsA_ATPase"/>
    <property type="match status" value="1"/>
</dbReference>
<reference evidence="4 5" key="1">
    <citation type="journal article" date="2013" name="Genome Announc.">
        <title>Genome Sequence of Streptomyces violaceusniger Strain SPC6, a Halotolerant Streptomycete That Exhibits Rapid Growth and Development.</title>
        <authorList>
            <person name="Chen X."/>
            <person name="Zhang B."/>
            <person name="Zhang W."/>
            <person name="Wu X."/>
            <person name="Zhang M."/>
            <person name="Chen T."/>
            <person name="Liu G."/>
            <person name="Dyson P."/>
        </authorList>
    </citation>
    <scope>NUCLEOTIDE SEQUENCE [LARGE SCALE GENOMIC DNA]</scope>
    <source>
        <strain evidence="4 5">SPC6</strain>
    </source>
</reference>
<dbReference type="Pfam" id="PF17886">
    <property type="entry name" value="ArsA_HSP20"/>
    <property type="match status" value="1"/>
</dbReference>
<name>A0A1D3DW91_9ACTN</name>
<feature type="domain" description="ArsA/GET3 Anion-transporting ATPase-like" evidence="2">
    <location>
        <begin position="1"/>
        <end position="258"/>
    </location>
</feature>
<dbReference type="GO" id="GO:0016887">
    <property type="term" value="F:ATP hydrolysis activity"/>
    <property type="evidence" value="ECO:0007669"/>
    <property type="project" value="InterPro"/>
</dbReference>
<dbReference type="SUPFAM" id="SSF52540">
    <property type="entry name" value="P-loop containing nucleoside triphosphate hydrolases"/>
    <property type="match status" value="1"/>
</dbReference>
<dbReference type="EMBL" id="ASHX02000001">
    <property type="protein sequence ID" value="OEJ96592.1"/>
    <property type="molecule type" value="Genomic_DNA"/>
</dbReference>
<organism evidence="4 5">
    <name type="scientific">Streptomyces thermolilacinus SPC6</name>
    <dbReference type="NCBI Taxonomy" id="1306406"/>
    <lineage>
        <taxon>Bacteria</taxon>
        <taxon>Bacillati</taxon>
        <taxon>Actinomycetota</taxon>
        <taxon>Actinomycetes</taxon>
        <taxon>Kitasatosporales</taxon>
        <taxon>Streptomycetaceae</taxon>
        <taxon>Streptomyces</taxon>
    </lineage>
</organism>
<gene>
    <name evidence="4" type="ORF">J116_021205</name>
</gene>
<dbReference type="InterPro" id="IPR025723">
    <property type="entry name" value="ArsA/GET3_ATPase-like"/>
</dbReference>
<dbReference type="Gene3D" id="2.60.40.790">
    <property type="match status" value="1"/>
</dbReference>